<evidence type="ECO:0000313" key="1">
    <source>
        <dbReference type="EMBL" id="RMN14215.1"/>
    </source>
</evidence>
<dbReference type="AlphaFoldDB" id="A0A0N8QZS3"/>
<dbReference type="EMBL" id="RBOV01000060">
    <property type="protein sequence ID" value="RMN14215.1"/>
    <property type="molecule type" value="Genomic_DNA"/>
</dbReference>
<gene>
    <name evidence="1" type="ORF">ALQ65_101310</name>
</gene>
<dbReference type="Proteomes" id="UP000271468">
    <property type="component" value="Unassembled WGS sequence"/>
</dbReference>
<organism evidence="1 2">
    <name type="scientific">Pseudomonas syringae pv. coriandricola</name>
    <dbReference type="NCBI Taxonomy" id="264453"/>
    <lineage>
        <taxon>Bacteria</taxon>
        <taxon>Pseudomonadati</taxon>
        <taxon>Pseudomonadota</taxon>
        <taxon>Gammaproteobacteria</taxon>
        <taxon>Pseudomonadales</taxon>
        <taxon>Pseudomonadaceae</taxon>
        <taxon>Pseudomonas</taxon>
    </lineage>
</organism>
<sequence length="55" mass="6308">MRLHCVTCCFIGSECRTTINLLSQLSQYVNLYPIYRDKSSEALKNPRPFRTAGLV</sequence>
<name>A0A0N8QZS3_9PSED</name>
<comment type="caution">
    <text evidence="1">The sequence shown here is derived from an EMBL/GenBank/DDBJ whole genome shotgun (WGS) entry which is preliminary data.</text>
</comment>
<accession>A0A0N8QZS3</accession>
<evidence type="ECO:0000313" key="2">
    <source>
        <dbReference type="Proteomes" id="UP000271468"/>
    </source>
</evidence>
<reference evidence="1 2" key="1">
    <citation type="submission" date="2018-08" db="EMBL/GenBank/DDBJ databases">
        <title>Recombination of ecologically and evolutionarily significant loci maintains genetic cohesion in the Pseudomonas syringae species complex.</title>
        <authorList>
            <person name="Dillon M."/>
            <person name="Thakur S."/>
            <person name="Almeida R.N.D."/>
            <person name="Weir B.S."/>
            <person name="Guttman D.S."/>
        </authorList>
    </citation>
    <scope>NUCLEOTIDE SEQUENCE [LARGE SCALE GENOMIC DNA]</scope>
    <source>
        <strain evidence="1 2">ICMP 12341</strain>
    </source>
</reference>
<protein>
    <submittedName>
        <fullName evidence="1">Uncharacterized protein</fullName>
    </submittedName>
</protein>
<proteinExistence type="predicted"/>